<dbReference type="EMBL" id="LAZR01016005">
    <property type="protein sequence ID" value="KKM06390.1"/>
    <property type="molecule type" value="Genomic_DNA"/>
</dbReference>
<protein>
    <recommendedName>
        <fullName evidence="2">BppU N-terminal domain-containing protein</fullName>
    </recommendedName>
</protein>
<name>A0A0F9H5R8_9ZZZZ</name>
<comment type="caution">
    <text evidence="1">The sequence shown here is derived from an EMBL/GenBank/DDBJ whole genome shotgun (WGS) entry which is preliminary data.</text>
</comment>
<sequence>MAIQVISEFVRKDTIRLIQYVQDDDEALVDATSVDISIVDPAGTVVVDEAAMNKTATGTYEYFLVTTISFIEGDYQIEADITDSSYHTAGVNE</sequence>
<organism evidence="1">
    <name type="scientific">marine sediment metagenome</name>
    <dbReference type="NCBI Taxonomy" id="412755"/>
    <lineage>
        <taxon>unclassified sequences</taxon>
        <taxon>metagenomes</taxon>
        <taxon>ecological metagenomes</taxon>
    </lineage>
</organism>
<dbReference type="AlphaFoldDB" id="A0A0F9H5R8"/>
<evidence type="ECO:0000313" key="1">
    <source>
        <dbReference type="EMBL" id="KKM06390.1"/>
    </source>
</evidence>
<gene>
    <name evidence="1" type="ORF">LCGC14_1744510</name>
</gene>
<accession>A0A0F9H5R8</accession>
<reference evidence="1" key="1">
    <citation type="journal article" date="2015" name="Nature">
        <title>Complex archaea that bridge the gap between prokaryotes and eukaryotes.</title>
        <authorList>
            <person name="Spang A."/>
            <person name="Saw J.H."/>
            <person name="Jorgensen S.L."/>
            <person name="Zaremba-Niedzwiedzka K."/>
            <person name="Martijn J."/>
            <person name="Lind A.E."/>
            <person name="van Eijk R."/>
            <person name="Schleper C."/>
            <person name="Guy L."/>
            <person name="Ettema T.J."/>
        </authorList>
    </citation>
    <scope>NUCLEOTIDE SEQUENCE</scope>
</reference>
<proteinExistence type="predicted"/>
<evidence type="ECO:0008006" key="2">
    <source>
        <dbReference type="Google" id="ProtNLM"/>
    </source>
</evidence>